<dbReference type="OrthoDB" id="4533444at2"/>
<proteinExistence type="predicted"/>
<dbReference type="STRING" id="285568.AQJ66_35390"/>
<organism evidence="1 2">
    <name type="scientific">Streptomyces bungoensis</name>
    <dbReference type="NCBI Taxonomy" id="285568"/>
    <lineage>
        <taxon>Bacteria</taxon>
        <taxon>Bacillati</taxon>
        <taxon>Actinomycetota</taxon>
        <taxon>Actinomycetes</taxon>
        <taxon>Kitasatosporales</taxon>
        <taxon>Streptomycetaceae</taxon>
        <taxon>Streptomyces</taxon>
    </lineage>
</organism>
<evidence type="ECO:0008006" key="3">
    <source>
        <dbReference type="Google" id="ProtNLM"/>
    </source>
</evidence>
<dbReference type="Proteomes" id="UP000053024">
    <property type="component" value="Unassembled WGS sequence"/>
</dbReference>
<dbReference type="PANTHER" id="PTHR34613:SF1">
    <property type="entry name" value="SLL6017 PROTEIN"/>
    <property type="match status" value="1"/>
</dbReference>
<dbReference type="PANTHER" id="PTHR34613">
    <property type="entry name" value="SLL0800 PROTEIN"/>
    <property type="match status" value="1"/>
</dbReference>
<sequence length="298" mass="32978">MVTSTHEASHRIFQDRPELLTPVFDLLGVPMSAKASVSVLSADVTEIQPLERRVDTVLCVEPSDGGTFLLAIETQGRRDNRKATSWSYYVAYLHEKFCLPVLLLVTCTDRRTARWATGPFVCEVRGWTTHSTHPLVLSPDNVPMITDQRTAARNLAMATFSAITHSKNPKATAILEALSGALQETDPQTALYFSGLLEIGLGDTPARQTWRKLMSFTNFFPGRGTLLEETYLEGQAKGEARGEARGEAKAILRFLEARGVCVPEEARDRIAGCTDLDLLNRWLDLTPHVESVDDLFAS</sequence>
<comment type="caution">
    <text evidence="1">The sequence shown here is derived from an EMBL/GenBank/DDBJ whole genome shotgun (WGS) entry which is preliminary data.</text>
</comment>
<protein>
    <recommendedName>
        <fullName evidence="3">DUF4351 domain-containing protein</fullName>
    </recommendedName>
</protein>
<accession>A0A117R7V4</accession>
<evidence type="ECO:0000313" key="1">
    <source>
        <dbReference type="EMBL" id="KUN75988.1"/>
    </source>
</evidence>
<name>A0A117R7V4_9ACTN</name>
<dbReference type="AlphaFoldDB" id="A0A117R7V4"/>
<keyword evidence="2" id="KW-1185">Reference proteome</keyword>
<gene>
    <name evidence="1" type="ORF">AQJ66_35390</name>
</gene>
<dbReference type="EMBL" id="LMWX01000079">
    <property type="protein sequence ID" value="KUN75988.1"/>
    <property type="molecule type" value="Genomic_DNA"/>
</dbReference>
<evidence type="ECO:0000313" key="2">
    <source>
        <dbReference type="Proteomes" id="UP000053024"/>
    </source>
</evidence>
<reference evidence="1 2" key="1">
    <citation type="submission" date="2015-10" db="EMBL/GenBank/DDBJ databases">
        <title>Draft genome sequence of Streptomyces bungoensis DSM 41781, type strain for the species Streptomyces bungoensis.</title>
        <authorList>
            <person name="Ruckert C."/>
            <person name="Winkler A."/>
            <person name="Kalinowski J."/>
            <person name="Kampfer P."/>
            <person name="Glaeser S."/>
        </authorList>
    </citation>
    <scope>NUCLEOTIDE SEQUENCE [LARGE SCALE GENOMIC DNA]</scope>
    <source>
        <strain evidence="1 2">DSM 41781</strain>
    </source>
</reference>
<dbReference type="RefSeq" id="WP_061930658.1">
    <property type="nucleotide sequence ID" value="NZ_KQ948883.1"/>
</dbReference>